<evidence type="ECO:0000256" key="1">
    <source>
        <dbReference type="ARBA" id="ARBA00005495"/>
    </source>
</evidence>
<dbReference type="PANTHER" id="PTHR33337:SF33">
    <property type="entry name" value="CENP-V_GFA DOMAIN-CONTAINING PROTEIN"/>
    <property type="match status" value="1"/>
</dbReference>
<dbReference type="GO" id="GO:0016846">
    <property type="term" value="F:carbon-sulfur lyase activity"/>
    <property type="evidence" value="ECO:0007669"/>
    <property type="project" value="InterPro"/>
</dbReference>
<dbReference type="PANTHER" id="PTHR33337">
    <property type="entry name" value="GFA DOMAIN-CONTAINING PROTEIN"/>
    <property type="match status" value="1"/>
</dbReference>
<protein>
    <submittedName>
        <fullName evidence="6">Aldehyde-activating protein</fullName>
    </submittedName>
</protein>
<organism evidence="6 7">
    <name type="scientific">Acuticoccus sediminis</name>
    <dbReference type="NCBI Taxonomy" id="2184697"/>
    <lineage>
        <taxon>Bacteria</taxon>
        <taxon>Pseudomonadati</taxon>
        <taxon>Pseudomonadota</taxon>
        <taxon>Alphaproteobacteria</taxon>
        <taxon>Hyphomicrobiales</taxon>
        <taxon>Amorphaceae</taxon>
        <taxon>Acuticoccus</taxon>
    </lineage>
</organism>
<dbReference type="Proteomes" id="UP000249590">
    <property type="component" value="Unassembled WGS sequence"/>
</dbReference>
<reference evidence="6 7" key="1">
    <citation type="submission" date="2018-05" db="EMBL/GenBank/DDBJ databases">
        <title>Acuticoccus sediminis sp. nov., isolated from deep-sea sediment of Indian Ocean.</title>
        <authorList>
            <person name="Liu X."/>
            <person name="Lai Q."/>
            <person name="Du Y."/>
            <person name="Sun F."/>
            <person name="Zhang X."/>
            <person name="Wang S."/>
            <person name="Shao Z."/>
        </authorList>
    </citation>
    <scope>NUCLEOTIDE SEQUENCE [LARGE SCALE GENOMIC DNA]</scope>
    <source>
        <strain evidence="6 7">PTG4-2</strain>
    </source>
</reference>
<name>A0A8B2NM69_9HYPH</name>
<comment type="similarity">
    <text evidence="1">Belongs to the Gfa family.</text>
</comment>
<evidence type="ECO:0000313" key="6">
    <source>
        <dbReference type="EMBL" id="RAH98904.1"/>
    </source>
</evidence>
<evidence type="ECO:0000259" key="5">
    <source>
        <dbReference type="PROSITE" id="PS51891"/>
    </source>
</evidence>
<evidence type="ECO:0000256" key="2">
    <source>
        <dbReference type="ARBA" id="ARBA00022723"/>
    </source>
</evidence>
<keyword evidence="4" id="KW-0456">Lyase</keyword>
<dbReference type="InterPro" id="IPR011057">
    <property type="entry name" value="Mss4-like_sf"/>
</dbReference>
<dbReference type="Pfam" id="PF04828">
    <property type="entry name" value="GFA"/>
    <property type="match status" value="1"/>
</dbReference>
<dbReference type="InterPro" id="IPR006913">
    <property type="entry name" value="CENP-V/GFA"/>
</dbReference>
<evidence type="ECO:0000313" key="7">
    <source>
        <dbReference type="Proteomes" id="UP000249590"/>
    </source>
</evidence>
<dbReference type="PROSITE" id="PS51891">
    <property type="entry name" value="CENP_V_GFA"/>
    <property type="match status" value="1"/>
</dbReference>
<keyword evidence="2" id="KW-0479">Metal-binding</keyword>
<feature type="domain" description="CENP-V/GFA" evidence="5">
    <location>
        <begin position="5"/>
        <end position="124"/>
    </location>
</feature>
<dbReference type="GO" id="GO:0046872">
    <property type="term" value="F:metal ion binding"/>
    <property type="evidence" value="ECO:0007669"/>
    <property type="project" value="UniProtKB-KW"/>
</dbReference>
<evidence type="ECO:0000256" key="3">
    <source>
        <dbReference type="ARBA" id="ARBA00022833"/>
    </source>
</evidence>
<dbReference type="OrthoDB" id="9807246at2"/>
<keyword evidence="7" id="KW-1185">Reference proteome</keyword>
<proteinExistence type="inferred from homology"/>
<keyword evidence="3" id="KW-0862">Zinc</keyword>
<dbReference type="RefSeq" id="WP_111350372.1">
    <property type="nucleotide sequence ID" value="NZ_QHHQ01000006.1"/>
</dbReference>
<accession>A0A8B2NM69</accession>
<sequence>MADILAGGCTCGRVRYEMQGPPMIVHACHCTWCQRETGSAFATNAMIEADRVRHTGEEPEIVHTPSASGKGQMIARCPHCRVAIWSNYSGSGPRIRFVRVGSLDNPHAIVPDIHIFTSTKRPWLTLPEGVPVAAEYYRRSEVWSAESIARREAVLARPD</sequence>
<dbReference type="SUPFAM" id="SSF51316">
    <property type="entry name" value="Mss4-like"/>
    <property type="match status" value="1"/>
</dbReference>
<comment type="caution">
    <text evidence="6">The sequence shown here is derived from an EMBL/GenBank/DDBJ whole genome shotgun (WGS) entry which is preliminary data.</text>
</comment>
<gene>
    <name evidence="6" type="ORF">DLJ53_25060</name>
</gene>
<dbReference type="EMBL" id="QHHQ01000006">
    <property type="protein sequence ID" value="RAH98904.1"/>
    <property type="molecule type" value="Genomic_DNA"/>
</dbReference>
<evidence type="ECO:0000256" key="4">
    <source>
        <dbReference type="ARBA" id="ARBA00023239"/>
    </source>
</evidence>
<dbReference type="AlphaFoldDB" id="A0A8B2NM69"/>
<dbReference type="Gene3D" id="3.90.1590.10">
    <property type="entry name" value="glutathione-dependent formaldehyde- activating enzyme (gfa)"/>
    <property type="match status" value="1"/>
</dbReference>